<reference evidence="3" key="1">
    <citation type="submission" date="2014-12" db="EMBL/GenBank/DDBJ databases">
        <title>Genome Sequence of Valsa Canker Pathogens Uncovers a Specific Adaption of Colonization on Woody Bark.</title>
        <authorList>
            <person name="Yin Z."/>
            <person name="Liu H."/>
            <person name="Gao X."/>
            <person name="Li Z."/>
            <person name="Song N."/>
            <person name="Ke X."/>
            <person name="Dai Q."/>
            <person name="Wu Y."/>
            <person name="Sun Y."/>
            <person name="Xu J.-R."/>
            <person name="Kang Z.K."/>
            <person name="Wang L."/>
            <person name="Huang L."/>
        </authorList>
    </citation>
    <scope>NUCLEOTIDE SEQUENCE [LARGE SCALE GENOMIC DNA]</scope>
    <source>
        <strain evidence="3">SXYL134</strain>
    </source>
</reference>
<sequence>MYDIPDAPPTVRRGTRDIRNTLYQVVTHAHRVDNPAVVLGCSSKLAGQQLILHSRLALQDRRPWGSTNPPIKYGTIYGHFRRHPGHPLLPGNSRIGMPVPKPGPEDEANELPGEYPVGHPTRDDPFPSQIPLVYRQPPSTINQTAGHGGGSSNSSRSSSKSSSKSSSRNMNLRGGGNPGPHDTLAAKMHRLRVSGQPQPPSQSRERATPSRPQAAATSTQPRSTSSNRYKASSSAAAPLSSSSRAPAPRRSAYAPVSVMASYARIPSPKKEAVGSIGNIVAKLDKTAKARFDKAFDEWKATWFSGENGASSNSITRTQCPEFAALVALGPKYTPFVVYQLTKPGNFMACQLYNALERDTKYKVDPGDIANFKVLQRQANLIDPEEQSALIIDLNHERTLKFDRLATAWAEQQREHIGANNSSAYTVDCDAYWELVDLGPSIIANAMIEYAAAQDGWWHELLHEIVHGERGGGTFFKPQLYEAWKDWFENKDYDQAPKGEFWPDQKWPGPIPGN</sequence>
<evidence type="ECO:0000313" key="2">
    <source>
        <dbReference type="EMBL" id="KUI60876.1"/>
    </source>
</evidence>
<accession>A0A194VAQ2</accession>
<feature type="compositionally biased region" description="Polar residues" evidence="1">
    <location>
        <begin position="215"/>
        <end position="230"/>
    </location>
</feature>
<dbReference type="OrthoDB" id="4757738at2759"/>
<feature type="compositionally biased region" description="Low complexity" evidence="1">
    <location>
        <begin position="152"/>
        <end position="169"/>
    </location>
</feature>
<protein>
    <submittedName>
        <fullName evidence="2">Uncharacterized protein</fullName>
    </submittedName>
</protein>
<evidence type="ECO:0000256" key="1">
    <source>
        <dbReference type="SAM" id="MobiDB-lite"/>
    </source>
</evidence>
<evidence type="ECO:0000313" key="3">
    <source>
        <dbReference type="Proteomes" id="UP000078576"/>
    </source>
</evidence>
<dbReference type="EMBL" id="KN714761">
    <property type="protein sequence ID" value="KUI60876.1"/>
    <property type="molecule type" value="Genomic_DNA"/>
</dbReference>
<feature type="region of interest" description="Disordered" evidence="1">
    <location>
        <begin position="88"/>
        <end position="251"/>
    </location>
</feature>
<dbReference type="STRING" id="694573.A0A194VAQ2"/>
<name>A0A194VAQ2_CYTMA</name>
<dbReference type="Proteomes" id="UP000078576">
    <property type="component" value="Unassembled WGS sequence"/>
</dbReference>
<proteinExistence type="predicted"/>
<keyword evidence="3" id="KW-1185">Reference proteome</keyword>
<feature type="compositionally biased region" description="Low complexity" evidence="1">
    <location>
        <begin position="231"/>
        <end position="251"/>
    </location>
</feature>
<organism evidence="2 3">
    <name type="scientific">Cytospora mali</name>
    <name type="common">Apple Valsa canker fungus</name>
    <name type="synonym">Valsa mali</name>
    <dbReference type="NCBI Taxonomy" id="578113"/>
    <lineage>
        <taxon>Eukaryota</taxon>
        <taxon>Fungi</taxon>
        <taxon>Dikarya</taxon>
        <taxon>Ascomycota</taxon>
        <taxon>Pezizomycotina</taxon>
        <taxon>Sordariomycetes</taxon>
        <taxon>Sordariomycetidae</taxon>
        <taxon>Diaporthales</taxon>
        <taxon>Cytosporaceae</taxon>
        <taxon>Cytospora</taxon>
    </lineage>
</organism>
<dbReference type="AlphaFoldDB" id="A0A194VAQ2"/>
<gene>
    <name evidence="2" type="ORF">VP1G_08083</name>
</gene>